<dbReference type="SUPFAM" id="SSF48371">
    <property type="entry name" value="ARM repeat"/>
    <property type="match status" value="1"/>
</dbReference>
<dbReference type="EMBL" id="CP041186">
    <property type="protein sequence ID" value="QDG50462.1"/>
    <property type="molecule type" value="Genomic_DNA"/>
</dbReference>
<proteinExistence type="predicted"/>
<name>A0A4Y6PQ46_PERCE</name>
<evidence type="ECO:0000313" key="4">
    <source>
        <dbReference type="Proteomes" id="UP000315995"/>
    </source>
</evidence>
<gene>
    <name evidence="3" type="ORF">FIV42_06860</name>
</gene>
<reference evidence="3 4" key="1">
    <citation type="submission" date="2019-06" db="EMBL/GenBank/DDBJ databases">
        <title>Persicimonas caeni gen. nov., sp. nov., a predatory bacterium isolated from solar saltern.</title>
        <authorList>
            <person name="Wang S."/>
        </authorList>
    </citation>
    <scope>NUCLEOTIDE SEQUENCE [LARGE SCALE GENOMIC DNA]</scope>
    <source>
        <strain evidence="3 4">YN101</strain>
    </source>
</reference>
<dbReference type="InterPro" id="IPR016024">
    <property type="entry name" value="ARM-type_fold"/>
</dbReference>
<keyword evidence="4" id="KW-1185">Reference proteome</keyword>
<dbReference type="OrthoDB" id="3661251at2"/>
<protein>
    <recommendedName>
        <fullName evidence="2">DUF7079 domain-containing protein</fullName>
    </recommendedName>
</protein>
<comment type="function">
    <text evidence="1">Catalyzes the hydroxylation of the N(6)-(4-aminobutyl)-L-lysine intermediate produced by deoxyhypusine synthase/DHPS on a critical lysine of the eukaryotic translation initiation factor 5A/eIF-5A. This is the second step of the post-translational modification of that lysine into an unusual amino acid residue named hypusine. Hypusination is unique to mature eIF-5A factor and is essential for its function.</text>
</comment>
<accession>A0A4Y6PQ46</accession>
<dbReference type="SMART" id="SM00567">
    <property type="entry name" value="EZ_HEAT"/>
    <property type="match status" value="5"/>
</dbReference>
<dbReference type="RefSeq" id="WP_141196954.1">
    <property type="nucleotide sequence ID" value="NZ_CP041186.1"/>
</dbReference>
<accession>A0A5B8Y5N4</accession>
<dbReference type="PANTHER" id="PTHR12697">
    <property type="entry name" value="PBS LYASE HEAT-LIKE PROTEIN"/>
    <property type="match status" value="1"/>
</dbReference>
<evidence type="ECO:0000256" key="1">
    <source>
        <dbReference type="ARBA" id="ARBA00045876"/>
    </source>
</evidence>
<dbReference type="AlphaFoldDB" id="A0A4Y6PQ46"/>
<organism evidence="3 4">
    <name type="scientific">Persicimonas caeni</name>
    <dbReference type="NCBI Taxonomy" id="2292766"/>
    <lineage>
        <taxon>Bacteria</taxon>
        <taxon>Deltaproteobacteria</taxon>
        <taxon>Bradymonadales</taxon>
        <taxon>Bradymonadaceae</taxon>
        <taxon>Persicimonas</taxon>
    </lineage>
</organism>
<dbReference type="Pfam" id="PF13646">
    <property type="entry name" value="HEAT_2"/>
    <property type="match status" value="3"/>
</dbReference>
<evidence type="ECO:0000313" key="3">
    <source>
        <dbReference type="EMBL" id="QDG50462.1"/>
    </source>
</evidence>
<dbReference type="PANTHER" id="PTHR12697:SF5">
    <property type="entry name" value="DEOXYHYPUSINE HYDROXYLASE"/>
    <property type="match status" value="1"/>
</dbReference>
<evidence type="ECO:0000259" key="2">
    <source>
        <dbReference type="Pfam" id="PF23296"/>
    </source>
</evidence>
<dbReference type="GO" id="GO:0016491">
    <property type="term" value="F:oxidoreductase activity"/>
    <property type="evidence" value="ECO:0007669"/>
    <property type="project" value="TreeGrafter"/>
</dbReference>
<dbReference type="PROSITE" id="PS50077">
    <property type="entry name" value="HEAT_REPEAT"/>
    <property type="match status" value="1"/>
</dbReference>
<dbReference type="Gene3D" id="1.25.10.10">
    <property type="entry name" value="Leucine-rich Repeat Variant"/>
    <property type="match status" value="3"/>
</dbReference>
<dbReference type="Pfam" id="PF23296">
    <property type="entry name" value="DUF7079"/>
    <property type="match status" value="1"/>
</dbReference>
<dbReference type="Proteomes" id="UP000315995">
    <property type="component" value="Chromosome"/>
</dbReference>
<dbReference type="InterPro" id="IPR055507">
    <property type="entry name" value="DUF7079"/>
</dbReference>
<sequence length="492" mass="54923">MFDVDRRLPVWQALSKLFVDGELGEERQRQIAHVLKESGFSHAELTEIYEREVAPVCYRHLYSTGGHWDRIEPEWLRAAILDHLERQSGVPDWWPFGRLPAKMGVQMTHSEWCGVMHIWRRLRRDPQDLAATLARSTDIATLERALDDLTLLGEEAHPARQAIYEMLYHLDFRVRASAVRAAGQVLGDEAVDEVLRLLDDDSPTVRSAALAALREVVQELVDPHPEGADGSLVPTQSDHLLERISQLALDKVCVHLREGKSRERLHAARIIEGLGAHARPASERLFERFGDRNEAVRRAIADALVAIGPDPDDALANLKRSLFVDCSRIRQTAALCLGIFLASGDRRYRPALRALEYALEDNSAAVCRGAAAAIGWMGTTAADAVPRLAELVKAPEAPTRSTALFALGRMGDAALEELPTLAHALEDEHPEVRRAALRAFQNLGALVRQMTPTFEAMRDDPDWLTQFEAKRTLEAVRGDEPADDTWQFGARI</sequence>
<dbReference type="InterPro" id="IPR011989">
    <property type="entry name" value="ARM-like"/>
</dbReference>
<feature type="domain" description="DUF7079" evidence="2">
    <location>
        <begin position="5"/>
        <end position="116"/>
    </location>
</feature>
<dbReference type="InterPro" id="IPR021133">
    <property type="entry name" value="HEAT_type_2"/>
</dbReference>
<dbReference type="InterPro" id="IPR004155">
    <property type="entry name" value="PBS_lyase_HEAT"/>
</dbReference>